<comment type="caution">
    <text evidence="2">The sequence shown here is derived from an EMBL/GenBank/DDBJ whole genome shotgun (WGS) entry which is preliminary data.</text>
</comment>
<evidence type="ECO:0000313" key="3">
    <source>
        <dbReference type="Proteomes" id="UP000785200"/>
    </source>
</evidence>
<evidence type="ECO:0000313" key="2">
    <source>
        <dbReference type="EMBL" id="KAG0648961.1"/>
    </source>
</evidence>
<dbReference type="EMBL" id="VNKQ01000009">
    <property type="protein sequence ID" value="KAG0648961.1"/>
    <property type="molecule type" value="Genomic_DNA"/>
</dbReference>
<feature type="coiled-coil region" evidence="1">
    <location>
        <begin position="30"/>
        <end position="64"/>
    </location>
</feature>
<organism evidence="2 3">
    <name type="scientific">Hyphodiscus hymeniophilus</name>
    <dbReference type="NCBI Taxonomy" id="353542"/>
    <lineage>
        <taxon>Eukaryota</taxon>
        <taxon>Fungi</taxon>
        <taxon>Dikarya</taxon>
        <taxon>Ascomycota</taxon>
        <taxon>Pezizomycotina</taxon>
        <taxon>Leotiomycetes</taxon>
        <taxon>Helotiales</taxon>
        <taxon>Hyphodiscaceae</taxon>
        <taxon>Hyphodiscus</taxon>
    </lineage>
</organism>
<dbReference type="Proteomes" id="UP000785200">
    <property type="component" value="Unassembled WGS sequence"/>
</dbReference>
<name>A0A9P7AX97_9HELO</name>
<dbReference type="AlphaFoldDB" id="A0A9P7AX97"/>
<dbReference type="OrthoDB" id="202825at2759"/>
<keyword evidence="3" id="KW-1185">Reference proteome</keyword>
<protein>
    <submittedName>
        <fullName evidence="2">Uncharacterized protein</fullName>
    </submittedName>
</protein>
<reference evidence="2" key="1">
    <citation type="submission" date="2019-07" db="EMBL/GenBank/DDBJ databases">
        <title>Hyphodiscus hymeniophilus genome sequencing and assembly.</title>
        <authorList>
            <person name="Kramer G."/>
            <person name="Nodwell J."/>
        </authorList>
    </citation>
    <scope>NUCLEOTIDE SEQUENCE</scope>
    <source>
        <strain evidence="2">ATCC 34498</strain>
    </source>
</reference>
<gene>
    <name evidence="2" type="ORF">D0Z07_4820</name>
</gene>
<proteinExistence type="predicted"/>
<sequence length="445" mass="50568">MAEFGSYLFKAIKTNSLDAQSLPKRYIDSCEFWKERYDSSLQENKELRNKILVEQERRRIYERASSQLDADNERSNQRKRLLGMEELEDWIDDEQGSKPLERLGDDDLLLSSYTIRIGRHRRELEKTTRDSEIPEQLDNLLSTACKLLNLLDESLSVCLAPLPQLKCNDESRKVLLLQQMMHQITLAYMAAFEALNELAKTIPGRRKRFGVSNKLITFFCTALNHLHRGSTLQANGEYNQKDGPRIKRARMEVGEFAVNRYLSKTLIQICQIDWKPGLLGHGEILEGILCSVLNHTGQLLSHVVFKEHVADSDRPGNISMERPSSPMVAKDFEFRYIIPILHAALGGNSRKDVVAKVLAENQLGMGTAAVLNGHTLSMVKRRMQEQLIKSAVGSDAEGLKLPIPPEDAEVYSDGVSLENKDESEWFLEAVWALVGWELAVERENS</sequence>
<keyword evidence="1" id="KW-0175">Coiled coil</keyword>
<accession>A0A9P7AX97</accession>
<evidence type="ECO:0000256" key="1">
    <source>
        <dbReference type="SAM" id="Coils"/>
    </source>
</evidence>